<dbReference type="InterPro" id="IPR001496">
    <property type="entry name" value="SOCS_box"/>
</dbReference>
<dbReference type="EMBL" id="BMAW01057656">
    <property type="protein sequence ID" value="GFT12125.1"/>
    <property type="molecule type" value="Genomic_DNA"/>
</dbReference>
<dbReference type="OrthoDB" id="6436268at2759"/>
<proteinExistence type="predicted"/>
<gene>
    <name evidence="2" type="ORF">NPIL_22571</name>
</gene>
<dbReference type="AlphaFoldDB" id="A0A8X6NGF2"/>
<organism evidence="2 3">
    <name type="scientific">Nephila pilipes</name>
    <name type="common">Giant wood spider</name>
    <name type="synonym">Nephila maculata</name>
    <dbReference type="NCBI Taxonomy" id="299642"/>
    <lineage>
        <taxon>Eukaryota</taxon>
        <taxon>Metazoa</taxon>
        <taxon>Ecdysozoa</taxon>
        <taxon>Arthropoda</taxon>
        <taxon>Chelicerata</taxon>
        <taxon>Arachnida</taxon>
        <taxon>Araneae</taxon>
        <taxon>Araneomorphae</taxon>
        <taxon>Entelegynae</taxon>
        <taxon>Araneoidea</taxon>
        <taxon>Nephilidae</taxon>
        <taxon>Nephila</taxon>
    </lineage>
</organism>
<dbReference type="Proteomes" id="UP000887013">
    <property type="component" value="Unassembled WGS sequence"/>
</dbReference>
<evidence type="ECO:0000259" key="1">
    <source>
        <dbReference type="PROSITE" id="PS50225"/>
    </source>
</evidence>
<protein>
    <recommendedName>
        <fullName evidence="1">SOCS box domain-containing protein</fullName>
    </recommendedName>
</protein>
<evidence type="ECO:0000313" key="2">
    <source>
        <dbReference type="EMBL" id="GFT12125.1"/>
    </source>
</evidence>
<dbReference type="PROSITE" id="PS50225">
    <property type="entry name" value="SOCS"/>
    <property type="match status" value="1"/>
</dbReference>
<comment type="caution">
    <text evidence="2">The sequence shown here is derived from an EMBL/GenBank/DDBJ whole genome shotgun (WGS) entry which is preliminary data.</text>
</comment>
<accession>A0A8X6NGF2</accession>
<feature type="domain" description="SOCS box" evidence="1">
    <location>
        <begin position="45"/>
        <end position="90"/>
    </location>
</feature>
<evidence type="ECO:0000313" key="3">
    <source>
        <dbReference type="Proteomes" id="UP000887013"/>
    </source>
</evidence>
<sequence>MERIPDAFITLRELTEAYGSMMSTQELRSLTEFYSDAMGGETIISQPRTLKHLSRVSVLCVMEGNGTLCPENLNKLFVPREVRSYLKLLE</sequence>
<reference evidence="2" key="1">
    <citation type="submission" date="2020-08" db="EMBL/GenBank/DDBJ databases">
        <title>Multicomponent nature underlies the extraordinary mechanical properties of spider dragline silk.</title>
        <authorList>
            <person name="Kono N."/>
            <person name="Nakamura H."/>
            <person name="Mori M."/>
            <person name="Yoshida Y."/>
            <person name="Ohtoshi R."/>
            <person name="Malay A.D."/>
            <person name="Moran D.A.P."/>
            <person name="Tomita M."/>
            <person name="Numata K."/>
            <person name="Arakawa K."/>
        </authorList>
    </citation>
    <scope>NUCLEOTIDE SEQUENCE</scope>
</reference>
<dbReference type="Pfam" id="PF07525">
    <property type="entry name" value="SOCS_box"/>
    <property type="match status" value="1"/>
</dbReference>
<name>A0A8X6NGF2_NEPPI</name>
<keyword evidence="3" id="KW-1185">Reference proteome</keyword>